<evidence type="ECO:0000313" key="1">
    <source>
        <dbReference type="EMBL" id="OUQ05361.1"/>
    </source>
</evidence>
<name>A0A1Y4QK33_9FIRM</name>
<gene>
    <name evidence="1" type="ORF">B5E91_06840</name>
</gene>
<proteinExistence type="predicted"/>
<evidence type="ECO:0000313" key="2">
    <source>
        <dbReference type="Proteomes" id="UP000196258"/>
    </source>
</evidence>
<evidence type="ECO:0008006" key="3">
    <source>
        <dbReference type="Google" id="ProtNLM"/>
    </source>
</evidence>
<dbReference type="RefSeq" id="WP_087256317.1">
    <property type="nucleotide sequence ID" value="NZ_CALURN010000054.1"/>
</dbReference>
<comment type="caution">
    <text evidence="1">The sequence shown here is derived from an EMBL/GenBank/DDBJ whole genome shotgun (WGS) entry which is preliminary data.</text>
</comment>
<accession>A0A1Y4QK33</accession>
<organism evidence="1 2">
    <name type="scientific">Thomasclavelia spiroformis</name>
    <dbReference type="NCBI Taxonomy" id="29348"/>
    <lineage>
        <taxon>Bacteria</taxon>
        <taxon>Bacillati</taxon>
        <taxon>Bacillota</taxon>
        <taxon>Erysipelotrichia</taxon>
        <taxon>Erysipelotrichales</taxon>
        <taxon>Coprobacillaceae</taxon>
        <taxon>Thomasclavelia</taxon>
    </lineage>
</organism>
<sequence length="113" mass="13302">MQTLNSRKAINFDLNNNLLKKYYPSKSYKNAWKDIKKFLLCSNFIHRQYSGYVSKTGISMADVGNILDEMSIKYHWFKKAVRQFDVTIVSDEYSFISRIKQESKVTSNKDELV</sequence>
<dbReference type="AlphaFoldDB" id="A0A1Y4QK33"/>
<dbReference type="Proteomes" id="UP000196258">
    <property type="component" value="Unassembled WGS sequence"/>
</dbReference>
<dbReference type="EMBL" id="NFLB01000006">
    <property type="protein sequence ID" value="OUQ05361.1"/>
    <property type="molecule type" value="Genomic_DNA"/>
</dbReference>
<reference evidence="2" key="1">
    <citation type="submission" date="2017-04" db="EMBL/GenBank/DDBJ databases">
        <title>Function of individual gut microbiota members based on whole genome sequencing of pure cultures obtained from chicken caecum.</title>
        <authorList>
            <person name="Medvecky M."/>
            <person name="Cejkova D."/>
            <person name="Polansky O."/>
            <person name="Karasova D."/>
            <person name="Kubasova T."/>
            <person name="Cizek A."/>
            <person name="Rychlik I."/>
        </authorList>
    </citation>
    <scope>NUCLEOTIDE SEQUENCE [LARGE SCALE GENOMIC DNA]</scope>
    <source>
        <strain evidence="2">An149</strain>
    </source>
</reference>
<dbReference type="Gene3D" id="3.30.70.240">
    <property type="match status" value="1"/>
</dbReference>
<protein>
    <recommendedName>
        <fullName evidence="3">Virulence factor</fullName>
    </recommendedName>
</protein>